<dbReference type="PANTHER" id="PTHR23508:SF10">
    <property type="entry name" value="CARBOXYLIC ACID TRANSPORTER PROTEIN HOMOLOG"/>
    <property type="match status" value="1"/>
</dbReference>
<dbReference type="SUPFAM" id="SSF103473">
    <property type="entry name" value="MFS general substrate transporter"/>
    <property type="match status" value="1"/>
</dbReference>
<feature type="transmembrane region" description="Helical" evidence="6">
    <location>
        <begin position="375"/>
        <end position="395"/>
    </location>
</feature>
<keyword evidence="3 6" id="KW-1133">Transmembrane helix</keyword>
<dbReference type="InterPro" id="IPR005829">
    <property type="entry name" value="Sugar_transporter_CS"/>
</dbReference>
<feature type="transmembrane region" description="Helical" evidence="6">
    <location>
        <begin position="172"/>
        <end position="190"/>
    </location>
</feature>
<dbReference type="EMBL" id="BAABEP010000018">
    <property type="protein sequence ID" value="GAA3731530.1"/>
    <property type="molecule type" value="Genomic_DNA"/>
</dbReference>
<organism evidence="8 9">
    <name type="scientific">Streptomyces tremellae</name>
    <dbReference type="NCBI Taxonomy" id="1124239"/>
    <lineage>
        <taxon>Bacteria</taxon>
        <taxon>Bacillati</taxon>
        <taxon>Actinomycetota</taxon>
        <taxon>Actinomycetes</taxon>
        <taxon>Kitasatosporales</taxon>
        <taxon>Streptomycetaceae</taxon>
        <taxon>Streptomyces</taxon>
    </lineage>
</organism>
<evidence type="ECO:0000256" key="4">
    <source>
        <dbReference type="ARBA" id="ARBA00023136"/>
    </source>
</evidence>
<dbReference type="PROSITE" id="PS00217">
    <property type="entry name" value="SUGAR_TRANSPORT_2"/>
    <property type="match status" value="1"/>
</dbReference>
<dbReference type="RefSeq" id="WP_345646954.1">
    <property type="nucleotide sequence ID" value="NZ_BAABEP010000018.1"/>
</dbReference>
<comment type="subcellular location">
    <subcellularLocation>
        <location evidence="1">Cell membrane</location>
        <topology evidence="1">Multi-pass membrane protein</topology>
    </subcellularLocation>
</comment>
<evidence type="ECO:0000259" key="7">
    <source>
        <dbReference type="PROSITE" id="PS50850"/>
    </source>
</evidence>
<dbReference type="CDD" id="cd17316">
    <property type="entry name" value="MFS_SV2_like"/>
    <property type="match status" value="1"/>
</dbReference>
<feature type="transmembrane region" description="Helical" evidence="6">
    <location>
        <begin position="110"/>
        <end position="132"/>
    </location>
</feature>
<feature type="transmembrane region" description="Helical" evidence="6">
    <location>
        <begin position="314"/>
        <end position="334"/>
    </location>
</feature>
<feature type="transmembrane region" description="Helical" evidence="6">
    <location>
        <begin position="21"/>
        <end position="44"/>
    </location>
</feature>
<dbReference type="PANTHER" id="PTHR23508">
    <property type="entry name" value="CARBOXYLIC ACID TRANSPORTER PROTEIN HOMOLOG"/>
    <property type="match status" value="1"/>
</dbReference>
<evidence type="ECO:0000256" key="6">
    <source>
        <dbReference type="SAM" id="Phobius"/>
    </source>
</evidence>
<dbReference type="Proteomes" id="UP001499884">
    <property type="component" value="Unassembled WGS sequence"/>
</dbReference>
<proteinExistence type="predicted"/>
<feature type="region of interest" description="Disordered" evidence="5">
    <location>
        <begin position="443"/>
        <end position="464"/>
    </location>
</feature>
<comment type="caution">
    <text evidence="8">The sequence shown here is derived from an EMBL/GenBank/DDBJ whole genome shotgun (WGS) entry which is preliminary data.</text>
</comment>
<evidence type="ECO:0000313" key="9">
    <source>
        <dbReference type="Proteomes" id="UP001499884"/>
    </source>
</evidence>
<evidence type="ECO:0000256" key="1">
    <source>
        <dbReference type="ARBA" id="ARBA00004651"/>
    </source>
</evidence>
<feature type="transmembrane region" description="Helical" evidence="6">
    <location>
        <begin position="85"/>
        <end position="104"/>
    </location>
</feature>
<feature type="compositionally biased region" description="Low complexity" evidence="5">
    <location>
        <begin position="445"/>
        <end position="464"/>
    </location>
</feature>
<dbReference type="InterPro" id="IPR036259">
    <property type="entry name" value="MFS_trans_sf"/>
</dbReference>
<gene>
    <name evidence="8" type="ORF">GCM10023082_31490</name>
</gene>
<feature type="transmembrane region" description="Helical" evidence="6">
    <location>
        <begin position="340"/>
        <end position="363"/>
    </location>
</feature>
<feature type="domain" description="Major facilitator superfamily (MFS) profile" evidence="7">
    <location>
        <begin position="19"/>
        <end position="430"/>
    </location>
</feature>
<evidence type="ECO:0000313" key="8">
    <source>
        <dbReference type="EMBL" id="GAA3731530.1"/>
    </source>
</evidence>
<keyword evidence="4 6" id="KW-0472">Membrane</keyword>
<dbReference type="PROSITE" id="PS50850">
    <property type="entry name" value="MFS"/>
    <property type="match status" value="1"/>
</dbReference>
<feature type="transmembrane region" description="Helical" evidence="6">
    <location>
        <begin position="50"/>
        <end position="73"/>
    </location>
</feature>
<dbReference type="InterPro" id="IPR005828">
    <property type="entry name" value="MFS_sugar_transport-like"/>
</dbReference>
<feature type="transmembrane region" description="Helical" evidence="6">
    <location>
        <begin position="245"/>
        <end position="266"/>
    </location>
</feature>
<evidence type="ECO:0000256" key="3">
    <source>
        <dbReference type="ARBA" id="ARBA00022989"/>
    </source>
</evidence>
<dbReference type="Pfam" id="PF00083">
    <property type="entry name" value="Sugar_tr"/>
    <property type="match status" value="1"/>
</dbReference>
<dbReference type="PROSITE" id="PS00216">
    <property type="entry name" value="SUGAR_TRANSPORT_1"/>
    <property type="match status" value="1"/>
</dbReference>
<feature type="transmembrane region" description="Helical" evidence="6">
    <location>
        <begin position="144"/>
        <end position="166"/>
    </location>
</feature>
<evidence type="ECO:0000256" key="5">
    <source>
        <dbReference type="SAM" id="MobiDB-lite"/>
    </source>
</evidence>
<sequence length="464" mass="48855">MTLSESLDNQELTRFRRKVTALSSAGMFLDGFDLTVIAVALPLLEKQWHISGWVVGLTSSSALIGMFVGAVVLGRLTDKIGRRKVYAFDLILFIVFAGLAALSQNPAELIVFRFLLGIAVGADYPISTSLTSEFSATRSRGRHLAYMSSLYSAGAMVAYLMGIVFGGLGDSSWRWMLLFGALLALIVALMRQSVPESPRWLTSQGRTGEAAEVLGGLVGSAPRIDAAAEAGAKPSARASLLSRQYLRATVFVCAFFFLFDVVFYGIQLYTPTVLSGITGSSDKLASVGSACVSAVGMLGIFAGSLLIDRWGRRPLVILGLACQAVLLTVLALVASPPFAVVVLIFAAGLFSANIGPGVMILLYPGELFPTALRGAGVGVSVAAGRIGAVLGVLVFPHMIEDWGLQRSLWMFVAVGVAAVVLSVFMAPETKGKVLEEIADEYAQEAPAPGRPADPARAGRGTAGP</sequence>
<feature type="transmembrane region" description="Helical" evidence="6">
    <location>
        <begin position="286"/>
        <end position="307"/>
    </location>
</feature>
<evidence type="ECO:0000256" key="2">
    <source>
        <dbReference type="ARBA" id="ARBA00022692"/>
    </source>
</evidence>
<name>A0ABP7F503_9ACTN</name>
<dbReference type="InterPro" id="IPR020846">
    <property type="entry name" value="MFS_dom"/>
</dbReference>
<reference evidence="9" key="1">
    <citation type="journal article" date="2019" name="Int. J. Syst. Evol. Microbiol.">
        <title>The Global Catalogue of Microorganisms (GCM) 10K type strain sequencing project: providing services to taxonomists for standard genome sequencing and annotation.</title>
        <authorList>
            <consortium name="The Broad Institute Genomics Platform"/>
            <consortium name="The Broad Institute Genome Sequencing Center for Infectious Disease"/>
            <person name="Wu L."/>
            <person name="Ma J."/>
        </authorList>
    </citation>
    <scope>NUCLEOTIDE SEQUENCE [LARGE SCALE GENOMIC DNA]</scope>
    <source>
        <strain evidence="9">JCM 30846</strain>
    </source>
</reference>
<accession>A0ABP7F503</accession>
<keyword evidence="2 6" id="KW-0812">Transmembrane</keyword>
<feature type="transmembrane region" description="Helical" evidence="6">
    <location>
        <begin position="407"/>
        <end position="426"/>
    </location>
</feature>
<keyword evidence="9" id="KW-1185">Reference proteome</keyword>
<protein>
    <submittedName>
        <fullName evidence="8">MFS transporter</fullName>
    </submittedName>
</protein>
<dbReference type="Gene3D" id="1.20.1250.20">
    <property type="entry name" value="MFS general substrate transporter like domains"/>
    <property type="match status" value="1"/>
</dbReference>